<dbReference type="GO" id="GO:0016740">
    <property type="term" value="F:transferase activity"/>
    <property type="evidence" value="ECO:0007669"/>
    <property type="project" value="UniProtKB-KW"/>
</dbReference>
<evidence type="ECO:0000313" key="1">
    <source>
        <dbReference type="EMBL" id="MDF1612296.1"/>
    </source>
</evidence>
<protein>
    <submittedName>
        <fullName evidence="1">Nucleotidyl transferase AbiEii/AbiGii toxin family protein</fullName>
    </submittedName>
</protein>
<gene>
    <name evidence="1" type="ORF">P0M35_09050</name>
</gene>
<name>A0AAE3NWL8_9BACT</name>
<dbReference type="Gene3D" id="3.10.450.620">
    <property type="entry name" value="JHP933, nucleotidyltransferase-like core domain"/>
    <property type="match status" value="1"/>
</dbReference>
<reference evidence="1" key="1">
    <citation type="submission" date="2023-03" db="EMBL/GenBank/DDBJ databases">
        <title>Stygiobacter electus gen. nov., sp. nov., facultatively anaerobic thermotolerant bacterium of the class Ignavibacteria from a well of Yessentuki mineral water deposit.</title>
        <authorList>
            <person name="Podosokorskaya O.A."/>
            <person name="Elcheninov A.G."/>
            <person name="Petrova N.F."/>
            <person name="Zavarzina D.G."/>
            <person name="Kublanov I.V."/>
            <person name="Merkel A.Y."/>
        </authorList>
    </citation>
    <scope>NUCLEOTIDE SEQUENCE</scope>
    <source>
        <strain evidence="1">09-Me</strain>
    </source>
</reference>
<dbReference type="Pfam" id="PF08843">
    <property type="entry name" value="AbiEii"/>
    <property type="match status" value="1"/>
</dbReference>
<organism evidence="1 2">
    <name type="scientific">Stygiobacter electus</name>
    <dbReference type="NCBI Taxonomy" id="3032292"/>
    <lineage>
        <taxon>Bacteria</taxon>
        <taxon>Pseudomonadati</taxon>
        <taxon>Ignavibacteriota</taxon>
        <taxon>Ignavibacteria</taxon>
        <taxon>Ignavibacteriales</taxon>
        <taxon>Melioribacteraceae</taxon>
        <taxon>Stygiobacter</taxon>
    </lineage>
</organism>
<dbReference type="InterPro" id="IPR014942">
    <property type="entry name" value="AbiEii"/>
</dbReference>
<accession>A0AAE3NWL8</accession>
<dbReference type="EMBL" id="JARGDL010000012">
    <property type="protein sequence ID" value="MDF1612296.1"/>
    <property type="molecule type" value="Genomic_DNA"/>
</dbReference>
<keyword evidence="2" id="KW-1185">Reference proteome</keyword>
<evidence type="ECO:0000313" key="2">
    <source>
        <dbReference type="Proteomes" id="UP001221302"/>
    </source>
</evidence>
<keyword evidence="1" id="KW-0808">Transferase</keyword>
<comment type="caution">
    <text evidence="1">The sequence shown here is derived from an EMBL/GenBank/DDBJ whole genome shotgun (WGS) entry which is preliminary data.</text>
</comment>
<dbReference type="AlphaFoldDB" id="A0AAE3NWL8"/>
<dbReference type="RefSeq" id="WP_321536067.1">
    <property type="nucleotide sequence ID" value="NZ_JARGDL010000012.1"/>
</dbReference>
<dbReference type="Proteomes" id="UP001221302">
    <property type="component" value="Unassembled WGS sequence"/>
</dbReference>
<sequence length="338" mass="39206">MSNNHIAEWFNLSEATRKNIIEQTSQKIGLRPFAVEKDWWVVNTLNLIFSLSCAEHLVFKGGTSLSKAWNIIERFSEDIDLAISREFLGFENELTKSQVKKLREKSCKFISEVFFNELKKSFDDNGFQGVKLDLIERNANDTDPIKIEIAYTSLLEANPYLPSRVLIEIGSRSLMEPKTVRSFNSFVSVQFKDQSFASPSLSIPVVNPERTLLEKIFLLHEEFQNEPKKIKVERMSRHHYDITKLMESQFGAIALSDSDLFNSIVKHRKHINFLNYVDYSKHVRGKLNIIPPEWLLPDWEKDYNQMKEEMIYGDAPTFDGLMKEIANINNIINGMKTE</sequence>
<proteinExistence type="predicted"/>